<evidence type="ECO:0000313" key="2">
    <source>
        <dbReference type="Proteomes" id="UP001143910"/>
    </source>
</evidence>
<dbReference type="EMBL" id="JANJQO010002288">
    <property type="protein sequence ID" value="KAJ2967455.1"/>
    <property type="molecule type" value="Genomic_DNA"/>
</dbReference>
<sequence length="288" mass="30276">MVMRFAGKHATVVGATGVIGSHIAQAFAQQGAVVSLLGRSAVQQRDRLSRQLAPPQLTAKDSASHSSHSSSSFPTSAKTATAAGLPLTHQFIKLDVSDAASIKQVFAGRARTATGGDVQEQQGHQCVGPVDILVNCAGISQTTFLKRTPDEELEKIVNTNLLATMLVCKHAKMQPNGCIINVSSLMAIHGGFGATAYAASKAGLIGFTRALCRELAPRSIRVNALLPGWVDSDMWQALKPELQQAYLKDTPLNRVAHPAEVADAALFLAANQFANNCVLNIDGGLSAA</sequence>
<reference evidence="1" key="1">
    <citation type="submission" date="2022-08" db="EMBL/GenBank/DDBJ databases">
        <title>Genome Sequence of Lecanicillium fungicola.</title>
        <authorList>
            <person name="Buettner E."/>
        </authorList>
    </citation>
    <scope>NUCLEOTIDE SEQUENCE</scope>
    <source>
        <strain evidence="1">Babe33</strain>
    </source>
</reference>
<protein>
    <submittedName>
        <fullName evidence="1">Uncharacterized protein</fullName>
    </submittedName>
</protein>
<name>A0ACC1MKJ5_9HYPO</name>
<organism evidence="1 2">
    <name type="scientific">Zarea fungicola</name>
    <dbReference type="NCBI Taxonomy" id="93591"/>
    <lineage>
        <taxon>Eukaryota</taxon>
        <taxon>Fungi</taxon>
        <taxon>Dikarya</taxon>
        <taxon>Ascomycota</taxon>
        <taxon>Pezizomycotina</taxon>
        <taxon>Sordariomycetes</taxon>
        <taxon>Hypocreomycetidae</taxon>
        <taxon>Hypocreales</taxon>
        <taxon>Cordycipitaceae</taxon>
        <taxon>Zarea</taxon>
    </lineage>
</organism>
<dbReference type="Proteomes" id="UP001143910">
    <property type="component" value="Unassembled WGS sequence"/>
</dbReference>
<keyword evidence="2" id="KW-1185">Reference proteome</keyword>
<gene>
    <name evidence="1" type="ORF">NQ176_g9653</name>
</gene>
<evidence type="ECO:0000313" key="1">
    <source>
        <dbReference type="EMBL" id="KAJ2967455.1"/>
    </source>
</evidence>
<accession>A0ACC1MKJ5</accession>
<proteinExistence type="predicted"/>
<comment type="caution">
    <text evidence="1">The sequence shown here is derived from an EMBL/GenBank/DDBJ whole genome shotgun (WGS) entry which is preliminary data.</text>
</comment>